<dbReference type="FunFam" id="3.20.20.10:FF:000002">
    <property type="entry name" value="Alanine racemase"/>
    <property type="match status" value="1"/>
</dbReference>
<keyword evidence="2" id="KW-0663">Pyridoxal phosphate</keyword>
<organism evidence="5">
    <name type="scientific">hydrothermal vent metagenome</name>
    <dbReference type="NCBI Taxonomy" id="652676"/>
    <lineage>
        <taxon>unclassified sequences</taxon>
        <taxon>metagenomes</taxon>
        <taxon>ecological metagenomes</taxon>
    </lineage>
</organism>
<comment type="cofactor">
    <cofactor evidence="1">
        <name>pyridoxal 5'-phosphate</name>
        <dbReference type="ChEBI" id="CHEBI:597326"/>
    </cofactor>
</comment>
<dbReference type="PRINTS" id="PR00992">
    <property type="entry name" value="ALARACEMASE"/>
</dbReference>
<dbReference type="InterPro" id="IPR020622">
    <property type="entry name" value="Ala_racemase_pyridoxalP-BS"/>
</dbReference>
<dbReference type="SUPFAM" id="SSF50621">
    <property type="entry name" value="Alanine racemase C-terminal domain-like"/>
    <property type="match status" value="1"/>
</dbReference>
<dbReference type="GO" id="GO:0030632">
    <property type="term" value="P:D-alanine biosynthetic process"/>
    <property type="evidence" value="ECO:0007669"/>
    <property type="project" value="TreeGrafter"/>
</dbReference>
<reference evidence="5" key="1">
    <citation type="submission" date="2018-06" db="EMBL/GenBank/DDBJ databases">
        <authorList>
            <person name="Zhirakovskaya E."/>
        </authorList>
    </citation>
    <scope>NUCLEOTIDE SEQUENCE</scope>
</reference>
<dbReference type="Gene3D" id="2.40.37.10">
    <property type="entry name" value="Lyase, Ornithine Decarboxylase, Chain A, domain 1"/>
    <property type="match status" value="1"/>
</dbReference>
<dbReference type="GO" id="GO:0030170">
    <property type="term" value="F:pyridoxal phosphate binding"/>
    <property type="evidence" value="ECO:0007669"/>
    <property type="project" value="TreeGrafter"/>
</dbReference>
<dbReference type="Pfam" id="PF00842">
    <property type="entry name" value="Ala_racemase_C"/>
    <property type="match status" value="1"/>
</dbReference>
<dbReference type="CDD" id="cd00430">
    <property type="entry name" value="PLPDE_III_AR"/>
    <property type="match status" value="1"/>
</dbReference>
<dbReference type="InterPro" id="IPR009006">
    <property type="entry name" value="Ala_racemase/Decarboxylase_C"/>
</dbReference>
<protein>
    <submittedName>
        <fullName evidence="5">Alanine racemase</fullName>
        <ecNumber evidence="5">5.1.1.1</ecNumber>
    </submittedName>
</protein>
<dbReference type="GO" id="GO:0005829">
    <property type="term" value="C:cytosol"/>
    <property type="evidence" value="ECO:0007669"/>
    <property type="project" value="TreeGrafter"/>
</dbReference>
<dbReference type="InterPro" id="IPR001608">
    <property type="entry name" value="Ala_racemase_N"/>
</dbReference>
<evidence type="ECO:0000313" key="5">
    <source>
        <dbReference type="EMBL" id="VAX21044.1"/>
    </source>
</evidence>
<feature type="domain" description="Alanine racemase C-terminal" evidence="4">
    <location>
        <begin position="239"/>
        <end position="366"/>
    </location>
</feature>
<evidence type="ECO:0000256" key="3">
    <source>
        <dbReference type="ARBA" id="ARBA00023235"/>
    </source>
</evidence>
<proteinExistence type="inferred from homology"/>
<dbReference type="EMBL" id="UOGA01000193">
    <property type="protein sequence ID" value="VAX21044.1"/>
    <property type="molecule type" value="Genomic_DNA"/>
</dbReference>
<dbReference type="GO" id="GO:0008784">
    <property type="term" value="F:alanine racemase activity"/>
    <property type="evidence" value="ECO:0007669"/>
    <property type="project" value="UniProtKB-EC"/>
</dbReference>
<dbReference type="HAMAP" id="MF_01201">
    <property type="entry name" value="Ala_racemase"/>
    <property type="match status" value="1"/>
</dbReference>
<keyword evidence="3 5" id="KW-0413">Isomerase</keyword>
<dbReference type="InterPro" id="IPR011079">
    <property type="entry name" value="Ala_racemase_C"/>
</dbReference>
<dbReference type="SUPFAM" id="SSF51419">
    <property type="entry name" value="PLP-binding barrel"/>
    <property type="match status" value="1"/>
</dbReference>
<accession>A0A3B1CAM4</accession>
<dbReference type="AlphaFoldDB" id="A0A3B1CAM4"/>
<name>A0A3B1CAM4_9ZZZZ</name>
<evidence type="ECO:0000256" key="1">
    <source>
        <dbReference type="ARBA" id="ARBA00001933"/>
    </source>
</evidence>
<evidence type="ECO:0000259" key="4">
    <source>
        <dbReference type="SMART" id="SM01005"/>
    </source>
</evidence>
<dbReference type="PANTHER" id="PTHR30511">
    <property type="entry name" value="ALANINE RACEMASE"/>
    <property type="match status" value="1"/>
</dbReference>
<dbReference type="SMART" id="SM01005">
    <property type="entry name" value="Ala_racemase_C"/>
    <property type="match status" value="1"/>
</dbReference>
<dbReference type="EC" id="5.1.1.1" evidence="5"/>
<dbReference type="InterPro" id="IPR000821">
    <property type="entry name" value="Ala_racemase"/>
</dbReference>
<dbReference type="Pfam" id="PF01168">
    <property type="entry name" value="Ala_racemase_N"/>
    <property type="match status" value="1"/>
</dbReference>
<dbReference type="InterPro" id="IPR029066">
    <property type="entry name" value="PLP-binding_barrel"/>
</dbReference>
<sequence>MRLNYPSHVEIDLDKLHANIDLISRKAGTPIAPVIKADAYGHGAVAIARQLSARSEVEAFCVWTVREAVCLRKHGIKGRIIVLGGVFPVEAGEAVDLDLEVVISSLAEAKTLAGKAGRRMAMAHLKINTGMTRLGAGPDDVLKILRSVSRMKKVSLAGVMTHLADSDKPRSKMTKAQLKLFDDIVSSAASAGIAIPPRHTANTGAIFLHPASRHELARPGIGVYGVQEFGGKDAGLKPILSMRAKVALVREVKKGEPVSYGMTWVSPGRRKVAVVRAGYADGYSRGLSNRTHAIIGGRKIRQIGMICMDNCFFDVTGLKVKAGDSVTLIGSDGKQTIPMKKLARALDTISYEIMCGINQRLQRVYLRGGKVSRSLTGSAR</sequence>
<dbReference type="Gene3D" id="3.20.20.10">
    <property type="entry name" value="Alanine racemase"/>
    <property type="match status" value="1"/>
</dbReference>
<evidence type="ECO:0000256" key="2">
    <source>
        <dbReference type="ARBA" id="ARBA00022898"/>
    </source>
</evidence>
<dbReference type="PROSITE" id="PS00395">
    <property type="entry name" value="ALANINE_RACEMASE"/>
    <property type="match status" value="1"/>
</dbReference>
<dbReference type="PANTHER" id="PTHR30511:SF0">
    <property type="entry name" value="ALANINE RACEMASE, CATABOLIC-RELATED"/>
    <property type="match status" value="1"/>
</dbReference>
<gene>
    <name evidence="5" type="ORF">MNBD_NITROSPINAE04-2226</name>
</gene>
<dbReference type="NCBIfam" id="TIGR00492">
    <property type="entry name" value="alr"/>
    <property type="match status" value="1"/>
</dbReference>